<evidence type="ECO:0000313" key="3">
    <source>
        <dbReference type="Proteomes" id="UP000326659"/>
    </source>
</evidence>
<evidence type="ECO:0000313" key="2">
    <source>
        <dbReference type="EMBL" id="QEY74117.1"/>
    </source>
</evidence>
<name>A0A9X7N2T8_PSEDE</name>
<dbReference type="Proteomes" id="UP000326659">
    <property type="component" value="Chromosome"/>
</dbReference>
<proteinExistence type="predicted"/>
<reference evidence="2 3" key="1">
    <citation type="submission" date="2019-09" db="EMBL/GenBank/DDBJ databases">
        <title>Prosopis cineraria nodule microbiome.</title>
        <authorList>
            <person name="Chaluvadi S.R."/>
            <person name="Ali R."/>
            <person name="Wang X."/>
        </authorList>
    </citation>
    <scope>NUCLEOTIDE SEQUENCE [LARGE SCALE GENOMIC DNA]</scope>
    <source>
        <strain evidence="2 3">BG1</strain>
    </source>
</reference>
<feature type="compositionally biased region" description="Basic and acidic residues" evidence="1">
    <location>
        <begin position="15"/>
        <end position="24"/>
    </location>
</feature>
<evidence type="ECO:0000256" key="1">
    <source>
        <dbReference type="SAM" id="MobiDB-lite"/>
    </source>
</evidence>
<dbReference type="KEGG" id="pden:F1C79_22320"/>
<dbReference type="AlphaFoldDB" id="A0A9X7N2T8"/>
<dbReference type="EMBL" id="CP043626">
    <property type="protein sequence ID" value="QEY74117.1"/>
    <property type="molecule type" value="Genomic_DNA"/>
</dbReference>
<accession>A0A9X7N2T8</accession>
<gene>
    <name evidence="2" type="ORF">F1C79_22320</name>
</gene>
<protein>
    <submittedName>
        <fullName evidence="2">Uncharacterized protein</fullName>
    </submittedName>
</protein>
<sequence>MQVNQPKVSAAKASTVRERPPMASKRLDLPATCEICGKARNTRKHQRCSRVRQKRQSAEWASYMANQAAKKAQGGRRYAR</sequence>
<keyword evidence="3" id="KW-1185">Reference proteome</keyword>
<organism evidence="2 3">
    <name type="scientific">Pseudomonas denitrificans</name>
    <dbReference type="NCBI Taxonomy" id="43306"/>
    <lineage>
        <taxon>Bacteria</taxon>
        <taxon>Pseudomonadati</taxon>
        <taxon>Pseudomonadota</taxon>
        <taxon>Gammaproteobacteria</taxon>
        <taxon>Pseudomonadales</taxon>
        <taxon>Pseudomonadaceae</taxon>
        <taxon>Halopseudomonas</taxon>
    </lineage>
</organism>
<feature type="region of interest" description="Disordered" evidence="1">
    <location>
        <begin position="1"/>
        <end position="24"/>
    </location>
</feature>
<dbReference type="OrthoDB" id="7002037at2"/>